<dbReference type="OMA" id="FPSNTEC"/>
<dbReference type="InterPro" id="IPR057320">
    <property type="entry name" value="RESC1_2_CYTH-like_dom"/>
</dbReference>
<dbReference type="Proteomes" id="UP000051952">
    <property type="component" value="Unassembled WGS sequence"/>
</dbReference>
<proteinExistence type="predicted"/>
<gene>
    <name evidence="3" type="ORF">BSAL_56535</name>
</gene>
<evidence type="ECO:0000259" key="2">
    <source>
        <dbReference type="Pfam" id="PF25477"/>
    </source>
</evidence>
<evidence type="ECO:0000313" key="3">
    <source>
        <dbReference type="EMBL" id="CUE80928.1"/>
    </source>
</evidence>
<evidence type="ECO:0000313" key="4">
    <source>
        <dbReference type="Proteomes" id="UP000051952"/>
    </source>
</evidence>
<evidence type="ECO:0000256" key="1">
    <source>
        <dbReference type="SAM" id="MobiDB-lite"/>
    </source>
</evidence>
<dbReference type="VEuPathDB" id="TriTrypDB:BSAL_56535"/>
<dbReference type="AlphaFoldDB" id="A0A0S4IN88"/>
<feature type="compositionally biased region" description="Pro residues" evidence="1">
    <location>
        <begin position="149"/>
        <end position="160"/>
    </location>
</feature>
<reference evidence="4" key="1">
    <citation type="submission" date="2015-09" db="EMBL/GenBank/DDBJ databases">
        <authorList>
            <consortium name="Pathogen Informatics"/>
        </authorList>
    </citation>
    <scope>NUCLEOTIDE SEQUENCE [LARGE SCALE GENOMIC DNA]</scope>
    <source>
        <strain evidence="4">Lake Konstanz</strain>
    </source>
</reference>
<keyword evidence="3" id="KW-0472">Membrane</keyword>
<sequence length="536" mass="59570">MNKRILVVSFLLTQRYIANFILNLIIPVDFGFLKITHKQQHNKPHEMRSVTMWSTRRATSVATAASIFQNKRWNSSNSSSSPSAVETAPSHDTVWGLWNEGNLFSLTVAQMDAFLSANRVTPDGSRKKALLVRQLEELLQTKENSAKGLPPPQQAPPPVPTRGHGSWAPPPRPVSEPETLLDLTQSGFYESPHAMAPKAFQLLVNGATPDVVVGRVNTTAFPGFPANSECYTLSTADSTLSLRTRFSKAFQWCLMNLSNLRIDAEFQADFGKLLVHQSMIKKGRQVVSAYSFQQRIQTQTASTGSEWVSSVSEASVPAMEALLADELFTAVGKKQLSYDAQIRRANDVLFVELNSKAAVTAVNSKWNSVQTSHLLQQDSIDSRLMLRTRQPLRRQEVELFTTVPVLAIENGDVTPVLPAEHGQVVYVSENEVRRWEKRNTLSGARLTVVETRREPLIVVRDEEEDVRIEYQLMVSVPCTPTEKVDMRLLSLELYDLAKLFSDTLSDEFVKSYGCEPNPVTATTSYSTPAAVATASA</sequence>
<dbReference type="Pfam" id="PF25477">
    <property type="entry name" value="RESC1_2"/>
    <property type="match status" value="1"/>
</dbReference>
<keyword evidence="3" id="KW-0812">Transmembrane</keyword>
<feature type="domain" description="RESC1/2 CYTH-like" evidence="2">
    <location>
        <begin position="193"/>
        <end position="509"/>
    </location>
</feature>
<name>A0A0S4IN88_BODSA</name>
<feature type="region of interest" description="Disordered" evidence="1">
    <location>
        <begin position="142"/>
        <end position="178"/>
    </location>
</feature>
<keyword evidence="4" id="KW-1185">Reference proteome</keyword>
<organism evidence="3 4">
    <name type="scientific">Bodo saltans</name>
    <name type="common">Flagellated protozoan</name>
    <dbReference type="NCBI Taxonomy" id="75058"/>
    <lineage>
        <taxon>Eukaryota</taxon>
        <taxon>Discoba</taxon>
        <taxon>Euglenozoa</taxon>
        <taxon>Kinetoplastea</taxon>
        <taxon>Metakinetoplastina</taxon>
        <taxon>Eubodonida</taxon>
        <taxon>Bodonidae</taxon>
        <taxon>Bodo</taxon>
    </lineage>
</organism>
<dbReference type="EMBL" id="CYKH01000199">
    <property type="protein sequence ID" value="CUE80928.1"/>
    <property type="molecule type" value="Genomic_DNA"/>
</dbReference>
<protein>
    <submittedName>
        <fullName evidence="3">Transmembrane protein, putative</fullName>
    </submittedName>
</protein>
<dbReference type="OrthoDB" id="276578at2759"/>
<accession>A0A0S4IN88</accession>